<evidence type="ECO:0000256" key="9">
    <source>
        <dbReference type="SAM" id="MobiDB-lite"/>
    </source>
</evidence>
<evidence type="ECO:0000256" key="3">
    <source>
        <dbReference type="ARBA" id="ARBA00022763"/>
    </source>
</evidence>
<dbReference type="InterPro" id="IPR036590">
    <property type="entry name" value="SRAP-like"/>
</dbReference>
<dbReference type="Gene3D" id="3.90.1680.10">
    <property type="entry name" value="SOS response associated peptidase-like"/>
    <property type="match status" value="1"/>
</dbReference>
<feature type="region of interest" description="Disordered" evidence="9">
    <location>
        <begin position="208"/>
        <end position="227"/>
    </location>
</feature>
<evidence type="ECO:0000256" key="8">
    <source>
        <dbReference type="RuleBase" id="RU364100"/>
    </source>
</evidence>
<proteinExistence type="inferred from homology"/>
<dbReference type="EC" id="3.4.-.-" evidence="8"/>
<evidence type="ECO:0000313" key="11">
    <source>
        <dbReference type="Proteomes" id="UP000198900"/>
    </source>
</evidence>
<gene>
    <name evidence="10" type="ORF">SAMN04487926_15512</name>
</gene>
<protein>
    <recommendedName>
        <fullName evidence="8">Abasic site processing protein</fullName>
        <ecNumber evidence="8">3.4.-.-</ecNumber>
    </recommendedName>
</protein>
<dbReference type="Pfam" id="PF02586">
    <property type="entry name" value="SRAP"/>
    <property type="match status" value="1"/>
</dbReference>
<dbReference type="RefSeq" id="WP_091790435.1">
    <property type="nucleotide sequence ID" value="NZ_FNDI01000055.1"/>
</dbReference>
<dbReference type="InterPro" id="IPR003738">
    <property type="entry name" value="SRAP"/>
</dbReference>
<evidence type="ECO:0000256" key="1">
    <source>
        <dbReference type="ARBA" id="ARBA00008136"/>
    </source>
</evidence>
<evidence type="ECO:0000256" key="6">
    <source>
        <dbReference type="ARBA" id="ARBA00023125"/>
    </source>
</evidence>
<organism evidence="10 11">
    <name type="scientific">Paraburkholderia steynii</name>
    <dbReference type="NCBI Taxonomy" id="1245441"/>
    <lineage>
        <taxon>Bacteria</taxon>
        <taxon>Pseudomonadati</taxon>
        <taxon>Pseudomonadota</taxon>
        <taxon>Betaproteobacteria</taxon>
        <taxon>Burkholderiales</taxon>
        <taxon>Burkholderiaceae</taxon>
        <taxon>Paraburkholderia</taxon>
    </lineage>
</organism>
<keyword evidence="2 8" id="KW-0645">Protease</keyword>
<dbReference type="Proteomes" id="UP000198900">
    <property type="component" value="Unassembled WGS sequence"/>
</dbReference>
<accession>A0A7Z7BKY3</accession>
<keyword evidence="6" id="KW-0238">DNA-binding</keyword>
<keyword evidence="3" id="KW-0227">DNA damage</keyword>
<evidence type="ECO:0000256" key="7">
    <source>
        <dbReference type="ARBA" id="ARBA00023239"/>
    </source>
</evidence>
<keyword evidence="5" id="KW-0190">Covalent protein-DNA linkage</keyword>
<dbReference type="GO" id="GO:0008233">
    <property type="term" value="F:peptidase activity"/>
    <property type="evidence" value="ECO:0007669"/>
    <property type="project" value="UniProtKB-KW"/>
</dbReference>
<dbReference type="GO" id="GO:0006508">
    <property type="term" value="P:proteolysis"/>
    <property type="evidence" value="ECO:0007669"/>
    <property type="project" value="UniProtKB-KW"/>
</dbReference>
<evidence type="ECO:0000256" key="5">
    <source>
        <dbReference type="ARBA" id="ARBA00023124"/>
    </source>
</evidence>
<evidence type="ECO:0000313" key="10">
    <source>
        <dbReference type="EMBL" id="SDJ49082.1"/>
    </source>
</evidence>
<dbReference type="PANTHER" id="PTHR13604">
    <property type="entry name" value="DC12-RELATED"/>
    <property type="match status" value="1"/>
</dbReference>
<dbReference type="PANTHER" id="PTHR13604:SF0">
    <property type="entry name" value="ABASIC SITE PROCESSING PROTEIN HMCES"/>
    <property type="match status" value="1"/>
</dbReference>
<dbReference type="GO" id="GO:0016829">
    <property type="term" value="F:lyase activity"/>
    <property type="evidence" value="ECO:0007669"/>
    <property type="project" value="UniProtKB-KW"/>
</dbReference>
<name>A0A7Z7BKY3_9BURK</name>
<sequence>MCTSYEANPNDAWDVFSLFPVPQFEYRREIYKDYYAPVLRRAETGFETVPASFGIVPRRHILPGVKVFDTMNARSESIDQKRSFSSAWKNLQLALIPCLTFFEPSYETGKPVRWKIGAANGEPLAIAGLWRQWKEVDGSLSLAFTMLTLNADEHPLMKRFHKPGDEKRSVVIVPPAGYADWLSCKTTDEARSFLQLYPADAMRAEAYPLPPRKPAANAPEEDQAPLL</sequence>
<keyword evidence="4 8" id="KW-0378">Hydrolase</keyword>
<comment type="caution">
    <text evidence="10">The sequence shown here is derived from an EMBL/GenBank/DDBJ whole genome shotgun (WGS) entry which is preliminary data.</text>
</comment>
<dbReference type="EMBL" id="FNDI01000055">
    <property type="protein sequence ID" value="SDJ49082.1"/>
    <property type="molecule type" value="Genomic_DNA"/>
</dbReference>
<keyword evidence="7" id="KW-0456">Lyase</keyword>
<dbReference type="AlphaFoldDB" id="A0A7Z7BKY3"/>
<keyword evidence="11" id="KW-1185">Reference proteome</keyword>
<reference evidence="10" key="1">
    <citation type="submission" date="2016-10" db="EMBL/GenBank/DDBJ databases">
        <authorList>
            <person name="Varghese N."/>
            <person name="Submissions S."/>
        </authorList>
    </citation>
    <scope>NUCLEOTIDE SEQUENCE [LARGE SCALE GENOMIC DNA]</scope>
    <source>
        <strain evidence="10">YR281</strain>
    </source>
</reference>
<comment type="similarity">
    <text evidence="1 8">Belongs to the SOS response-associated peptidase family.</text>
</comment>
<evidence type="ECO:0000256" key="4">
    <source>
        <dbReference type="ARBA" id="ARBA00022801"/>
    </source>
</evidence>
<evidence type="ECO:0000256" key="2">
    <source>
        <dbReference type="ARBA" id="ARBA00022670"/>
    </source>
</evidence>
<dbReference type="GO" id="GO:0106300">
    <property type="term" value="P:protein-DNA covalent cross-linking repair"/>
    <property type="evidence" value="ECO:0007669"/>
    <property type="project" value="InterPro"/>
</dbReference>
<dbReference type="GO" id="GO:0003697">
    <property type="term" value="F:single-stranded DNA binding"/>
    <property type="evidence" value="ECO:0007669"/>
    <property type="project" value="InterPro"/>
</dbReference>
<dbReference type="SUPFAM" id="SSF143081">
    <property type="entry name" value="BB1717-like"/>
    <property type="match status" value="1"/>
</dbReference>